<dbReference type="PANTHER" id="PTHR46797:SF1">
    <property type="entry name" value="METHYLPHOSPHONATE SYNTHASE"/>
    <property type="match status" value="1"/>
</dbReference>
<dbReference type="InterPro" id="IPR010982">
    <property type="entry name" value="Lambda_DNA-bd_dom_sf"/>
</dbReference>
<reference evidence="3 4" key="1">
    <citation type="submission" date="2020-08" db="EMBL/GenBank/DDBJ databases">
        <authorList>
            <person name="Ren C."/>
            <person name="Gu Y."/>
            <person name="Xu Y."/>
        </authorList>
    </citation>
    <scope>NUCLEOTIDE SEQUENCE [LARGE SCALE GENOMIC DNA]</scope>
    <source>
        <strain evidence="3 4">LBM18003</strain>
    </source>
</reference>
<dbReference type="SMART" id="SM00530">
    <property type="entry name" value="HTH_XRE"/>
    <property type="match status" value="1"/>
</dbReference>
<dbReference type="Gene3D" id="1.10.260.40">
    <property type="entry name" value="lambda repressor-like DNA-binding domains"/>
    <property type="match status" value="1"/>
</dbReference>
<gene>
    <name evidence="3" type="ORF">H6X83_04545</name>
</gene>
<organism evidence="3 4">
    <name type="scientific">Caproicibacterium amylolyticum</name>
    <dbReference type="NCBI Taxonomy" id="2766537"/>
    <lineage>
        <taxon>Bacteria</taxon>
        <taxon>Bacillati</taxon>
        <taxon>Bacillota</taxon>
        <taxon>Clostridia</taxon>
        <taxon>Eubacteriales</taxon>
        <taxon>Oscillospiraceae</taxon>
        <taxon>Caproicibacterium</taxon>
    </lineage>
</organism>
<proteinExistence type="predicted"/>
<dbReference type="InterPro" id="IPR050807">
    <property type="entry name" value="TransReg_Diox_bact_type"/>
</dbReference>
<dbReference type="RefSeq" id="WP_212507972.1">
    <property type="nucleotide sequence ID" value="NZ_CP060696.1"/>
</dbReference>
<dbReference type="PROSITE" id="PS50943">
    <property type="entry name" value="HTH_CROC1"/>
    <property type="match status" value="1"/>
</dbReference>
<keyword evidence="1" id="KW-0238">DNA-binding</keyword>
<dbReference type="EMBL" id="CP060696">
    <property type="protein sequence ID" value="QNO18903.1"/>
    <property type="molecule type" value="Genomic_DNA"/>
</dbReference>
<dbReference type="GO" id="GO:0003677">
    <property type="term" value="F:DNA binding"/>
    <property type="evidence" value="ECO:0007669"/>
    <property type="project" value="UniProtKB-KW"/>
</dbReference>
<dbReference type="InterPro" id="IPR001387">
    <property type="entry name" value="Cro/C1-type_HTH"/>
</dbReference>
<dbReference type="AlphaFoldDB" id="A0A7G9WJP1"/>
<evidence type="ECO:0000256" key="1">
    <source>
        <dbReference type="ARBA" id="ARBA00023125"/>
    </source>
</evidence>
<sequence>MLKDVIKEEREEQDLSLSELARRCGHAVSTLHAIESGDNSNPSYRTIADICAALGLSLDELERRTQKNESDKLSQ</sequence>
<dbReference type="GO" id="GO:0005829">
    <property type="term" value="C:cytosol"/>
    <property type="evidence" value="ECO:0007669"/>
    <property type="project" value="TreeGrafter"/>
</dbReference>
<dbReference type="GO" id="GO:0003700">
    <property type="term" value="F:DNA-binding transcription factor activity"/>
    <property type="evidence" value="ECO:0007669"/>
    <property type="project" value="TreeGrafter"/>
</dbReference>
<keyword evidence="4" id="KW-1185">Reference proteome</keyword>
<dbReference type="Pfam" id="PF01381">
    <property type="entry name" value="HTH_3"/>
    <property type="match status" value="1"/>
</dbReference>
<evidence type="ECO:0000259" key="2">
    <source>
        <dbReference type="PROSITE" id="PS50943"/>
    </source>
</evidence>
<protein>
    <submittedName>
        <fullName evidence="3">Helix-turn-helix transcriptional regulator</fullName>
    </submittedName>
</protein>
<accession>A0A7G9WJP1</accession>
<evidence type="ECO:0000313" key="4">
    <source>
        <dbReference type="Proteomes" id="UP000516046"/>
    </source>
</evidence>
<name>A0A7G9WJP1_9FIRM</name>
<dbReference type="KEGG" id="caml:H6X83_04545"/>
<evidence type="ECO:0000313" key="3">
    <source>
        <dbReference type="EMBL" id="QNO18903.1"/>
    </source>
</evidence>
<dbReference type="SUPFAM" id="SSF47413">
    <property type="entry name" value="lambda repressor-like DNA-binding domains"/>
    <property type="match status" value="1"/>
</dbReference>
<dbReference type="CDD" id="cd00093">
    <property type="entry name" value="HTH_XRE"/>
    <property type="match status" value="1"/>
</dbReference>
<feature type="domain" description="HTH cro/C1-type" evidence="2">
    <location>
        <begin position="6"/>
        <end position="61"/>
    </location>
</feature>
<dbReference type="PANTHER" id="PTHR46797">
    <property type="entry name" value="HTH-TYPE TRANSCRIPTIONAL REGULATOR"/>
    <property type="match status" value="1"/>
</dbReference>
<dbReference type="Proteomes" id="UP000516046">
    <property type="component" value="Chromosome"/>
</dbReference>